<feature type="compositionally biased region" description="Basic and acidic residues" evidence="1">
    <location>
        <begin position="29"/>
        <end position="39"/>
    </location>
</feature>
<organism evidence="2 3">
    <name type="scientific">Atopobium deltae</name>
    <dbReference type="NCBI Taxonomy" id="1393034"/>
    <lineage>
        <taxon>Bacteria</taxon>
        <taxon>Bacillati</taxon>
        <taxon>Actinomycetota</taxon>
        <taxon>Coriobacteriia</taxon>
        <taxon>Coriobacteriales</taxon>
        <taxon>Atopobiaceae</taxon>
        <taxon>Atopobium</taxon>
    </lineage>
</organism>
<dbReference type="PATRIC" id="fig|1393034.3.peg.689"/>
<dbReference type="AlphaFoldDB" id="A0A133XV54"/>
<dbReference type="EMBL" id="LSCR01000011">
    <property type="protein sequence ID" value="KXB34818.1"/>
    <property type="molecule type" value="Genomic_DNA"/>
</dbReference>
<protein>
    <submittedName>
        <fullName evidence="2">Uncharacterized protein</fullName>
    </submittedName>
</protein>
<gene>
    <name evidence="2" type="ORF">HMPREF3192_00713</name>
</gene>
<name>A0A133XV54_9ACTN</name>
<evidence type="ECO:0000313" key="2">
    <source>
        <dbReference type="EMBL" id="KXB34818.1"/>
    </source>
</evidence>
<keyword evidence="3" id="KW-1185">Reference proteome</keyword>
<comment type="caution">
    <text evidence="2">The sequence shown here is derived from an EMBL/GenBank/DDBJ whole genome shotgun (WGS) entry which is preliminary data.</text>
</comment>
<feature type="compositionally biased region" description="Low complexity" evidence="1">
    <location>
        <begin position="19"/>
        <end position="28"/>
    </location>
</feature>
<sequence length="39" mass="4297">MCTYVCYTQKLLASAAGEQSTSRSTSSAQRDREDHLTSL</sequence>
<dbReference type="STRING" id="1393034.HMPREF3192_00713"/>
<evidence type="ECO:0000313" key="3">
    <source>
        <dbReference type="Proteomes" id="UP000070675"/>
    </source>
</evidence>
<accession>A0A133XV54</accession>
<dbReference type="Proteomes" id="UP000070675">
    <property type="component" value="Unassembled WGS sequence"/>
</dbReference>
<reference evidence="3" key="1">
    <citation type="submission" date="2016-01" db="EMBL/GenBank/DDBJ databases">
        <authorList>
            <person name="Mitreva M."/>
            <person name="Pepin K.H."/>
            <person name="Mihindukulasuriya K.A."/>
            <person name="Fulton R."/>
            <person name="Fronick C."/>
            <person name="O'Laughlin M."/>
            <person name="Miner T."/>
            <person name="Herter B."/>
            <person name="Rosa B.A."/>
            <person name="Cordes M."/>
            <person name="Tomlinson C."/>
            <person name="Wollam A."/>
            <person name="Palsikar V.B."/>
            <person name="Mardis E.R."/>
            <person name="Wilson R.K."/>
        </authorList>
    </citation>
    <scope>NUCLEOTIDE SEQUENCE [LARGE SCALE GENOMIC DNA]</scope>
    <source>
        <strain evidence="3">DNF00019</strain>
    </source>
</reference>
<evidence type="ECO:0000256" key="1">
    <source>
        <dbReference type="SAM" id="MobiDB-lite"/>
    </source>
</evidence>
<proteinExistence type="predicted"/>
<feature type="region of interest" description="Disordered" evidence="1">
    <location>
        <begin position="14"/>
        <end position="39"/>
    </location>
</feature>